<feature type="domain" description="Kazal-like" evidence="3">
    <location>
        <begin position="55"/>
        <end position="103"/>
    </location>
</feature>
<dbReference type="Gene3D" id="3.30.60.30">
    <property type="match status" value="1"/>
</dbReference>
<dbReference type="SUPFAM" id="SSF100895">
    <property type="entry name" value="Kazal-type serine protease inhibitors"/>
    <property type="match status" value="1"/>
</dbReference>
<dbReference type="Gene3D" id="1.10.10.1940">
    <property type="match status" value="1"/>
</dbReference>
<dbReference type="SMART" id="SM00280">
    <property type="entry name" value="KAZAL"/>
    <property type="match status" value="1"/>
</dbReference>
<dbReference type="Pfam" id="PF01549">
    <property type="entry name" value="ShK"/>
    <property type="match status" value="2"/>
</dbReference>
<dbReference type="PROSITE" id="PS51465">
    <property type="entry name" value="KAZAL_2"/>
    <property type="match status" value="1"/>
</dbReference>
<dbReference type="InterPro" id="IPR036058">
    <property type="entry name" value="Kazal_dom_sf"/>
</dbReference>
<dbReference type="EnsemblMetazoa" id="CLYHEMT025959.1">
    <property type="protein sequence ID" value="CLYHEMP025959.1"/>
    <property type="gene ID" value="CLYHEMG025959"/>
</dbReference>
<evidence type="ECO:0000259" key="4">
    <source>
        <dbReference type="PROSITE" id="PS51670"/>
    </source>
</evidence>
<evidence type="ECO:0000313" key="5">
    <source>
        <dbReference type="EnsemblMetazoa" id="CLYHEMP019586.1"/>
    </source>
</evidence>
<dbReference type="EnsemblMetazoa" id="CLYHEMT019586.1">
    <property type="protein sequence ID" value="CLYHEMP019586.1"/>
    <property type="gene ID" value="CLYHEMG019586"/>
</dbReference>
<comment type="caution">
    <text evidence="1">Lacks conserved residue(s) required for the propagation of feature annotation.</text>
</comment>
<dbReference type="RefSeq" id="XP_066925076.1">
    <property type="nucleotide sequence ID" value="XM_067068975.1"/>
</dbReference>
<dbReference type="Proteomes" id="UP000594262">
    <property type="component" value="Unplaced"/>
</dbReference>
<dbReference type="EnsemblMetazoa" id="CLYHEMT019586.2">
    <property type="protein sequence ID" value="CLYHEMP019586.2"/>
    <property type="gene ID" value="CLYHEMG019586"/>
</dbReference>
<dbReference type="CDD" id="cd00104">
    <property type="entry name" value="KAZAL_FS"/>
    <property type="match status" value="1"/>
</dbReference>
<name>A0A7M5X9A8_9CNID</name>
<dbReference type="AlphaFoldDB" id="A0A7M5X9A8"/>
<dbReference type="SMART" id="SM00254">
    <property type="entry name" value="ShKT"/>
    <property type="match status" value="2"/>
</dbReference>
<dbReference type="EnsemblMetazoa" id="CLYHEMT019586.3">
    <property type="protein sequence ID" value="CLYHEMP019586.3"/>
    <property type="gene ID" value="CLYHEMG019586"/>
</dbReference>
<dbReference type="GeneID" id="136806297"/>
<feature type="domain" description="ShKT" evidence="4">
    <location>
        <begin position="107"/>
        <end position="143"/>
    </location>
</feature>
<dbReference type="GeneID" id="136812476"/>
<feature type="transmembrane region" description="Helical" evidence="2">
    <location>
        <begin position="6"/>
        <end position="27"/>
    </location>
</feature>
<dbReference type="InterPro" id="IPR003582">
    <property type="entry name" value="ShKT_dom"/>
</dbReference>
<keyword evidence="2" id="KW-0472">Membrane</keyword>
<keyword evidence="2" id="KW-0812">Transmembrane</keyword>
<keyword evidence="2" id="KW-1133">Transmembrane helix</keyword>
<dbReference type="PROSITE" id="PS51670">
    <property type="entry name" value="SHKT"/>
    <property type="match status" value="1"/>
</dbReference>
<keyword evidence="6" id="KW-1185">Reference proteome</keyword>
<dbReference type="OrthoDB" id="10250153at2759"/>
<proteinExistence type="predicted"/>
<protein>
    <submittedName>
        <fullName evidence="5">Uncharacterized protein</fullName>
    </submittedName>
</protein>
<accession>A0A7M5X9A8</accession>
<evidence type="ECO:0000256" key="2">
    <source>
        <dbReference type="SAM" id="Phobius"/>
    </source>
</evidence>
<evidence type="ECO:0000256" key="1">
    <source>
        <dbReference type="PROSITE-ProRule" id="PRU01005"/>
    </source>
</evidence>
<dbReference type="Pfam" id="PF07648">
    <property type="entry name" value="Kazal_2"/>
    <property type="match status" value="1"/>
</dbReference>
<organism evidence="5 6">
    <name type="scientific">Clytia hemisphaerica</name>
    <dbReference type="NCBI Taxonomy" id="252671"/>
    <lineage>
        <taxon>Eukaryota</taxon>
        <taxon>Metazoa</taxon>
        <taxon>Cnidaria</taxon>
        <taxon>Hydrozoa</taxon>
        <taxon>Hydroidolina</taxon>
        <taxon>Leptothecata</taxon>
        <taxon>Obeliida</taxon>
        <taxon>Clytiidae</taxon>
        <taxon>Clytia</taxon>
    </lineage>
</organism>
<dbReference type="EnsemblMetazoa" id="CLYHEMT019586.4">
    <property type="protein sequence ID" value="CLYHEMP019586.4"/>
    <property type="gene ID" value="CLYHEMG019586"/>
</dbReference>
<sequence length="214" mass="24274">MNLNHLYILLINLMTLHLASTVFVSTFRSKPDACRSMVCPIGHKCVSSGEVADCVCDHQCSQTKDTGPVCADGKTYKNLCQLNMKVCQEQRNILVQHYGKCRQCADAERESKNGLCKMWQKMRLCEIRPKIMSIYCKKTCGYCKLDAPARHRCGRQVLSSFGCSKKCHDLRFCKHFANSCGDVLNQGIMKLHCPQRCGYCVTQILPTFNVPYKQ</sequence>
<dbReference type="InterPro" id="IPR002350">
    <property type="entry name" value="Kazal_dom"/>
</dbReference>
<dbReference type="FunFam" id="3.30.60.30:FF:000024">
    <property type="entry name" value="Transmembrane agrin"/>
    <property type="match status" value="1"/>
</dbReference>
<evidence type="ECO:0000313" key="6">
    <source>
        <dbReference type="Proteomes" id="UP000594262"/>
    </source>
</evidence>
<dbReference type="RefSeq" id="XP_066918954.1">
    <property type="nucleotide sequence ID" value="XM_067062853.1"/>
</dbReference>
<evidence type="ECO:0000259" key="3">
    <source>
        <dbReference type="PROSITE" id="PS51465"/>
    </source>
</evidence>
<reference evidence="5" key="1">
    <citation type="submission" date="2021-01" db="UniProtKB">
        <authorList>
            <consortium name="EnsemblMetazoa"/>
        </authorList>
    </citation>
    <scope>IDENTIFICATION</scope>
</reference>